<dbReference type="CDD" id="cd06582">
    <property type="entry name" value="TM_PBP1_LivH_like"/>
    <property type="match status" value="1"/>
</dbReference>
<comment type="subcellular location">
    <subcellularLocation>
        <location evidence="1">Cell membrane</location>
        <topology evidence="1">Multi-pass membrane protein</topology>
    </subcellularLocation>
</comment>
<keyword evidence="7 10" id="KW-1133">Transmembrane helix</keyword>
<evidence type="ECO:0000313" key="12">
    <source>
        <dbReference type="Proteomes" id="UP001595632"/>
    </source>
</evidence>
<comment type="caution">
    <text evidence="11">The sequence shown here is derived from an EMBL/GenBank/DDBJ whole genome shotgun (WGS) entry which is preliminary data.</text>
</comment>
<feature type="transmembrane region" description="Helical" evidence="10">
    <location>
        <begin position="202"/>
        <end position="220"/>
    </location>
</feature>
<evidence type="ECO:0000256" key="7">
    <source>
        <dbReference type="ARBA" id="ARBA00022989"/>
    </source>
</evidence>
<organism evidence="11 12">
    <name type="scientific">Psychromarinibacter halotolerans</name>
    <dbReference type="NCBI Taxonomy" id="1775175"/>
    <lineage>
        <taxon>Bacteria</taxon>
        <taxon>Pseudomonadati</taxon>
        <taxon>Pseudomonadota</taxon>
        <taxon>Alphaproteobacteria</taxon>
        <taxon>Rhodobacterales</taxon>
        <taxon>Paracoccaceae</taxon>
        <taxon>Psychromarinibacter</taxon>
    </lineage>
</organism>
<gene>
    <name evidence="11" type="ORF">ACFOGP_15670</name>
</gene>
<dbReference type="Pfam" id="PF02653">
    <property type="entry name" value="BPD_transp_2"/>
    <property type="match status" value="1"/>
</dbReference>
<name>A0ABV7GVF5_9RHOB</name>
<evidence type="ECO:0000313" key="11">
    <source>
        <dbReference type="EMBL" id="MFC3144159.1"/>
    </source>
</evidence>
<dbReference type="InterPro" id="IPR001851">
    <property type="entry name" value="ABC_transp_permease"/>
</dbReference>
<keyword evidence="3" id="KW-1003">Cell membrane</keyword>
<comment type="similarity">
    <text evidence="9">Belongs to the binding-protein-dependent transport system permease family. LivHM subfamily.</text>
</comment>
<feature type="transmembrane region" description="Helical" evidence="10">
    <location>
        <begin position="42"/>
        <end position="61"/>
    </location>
</feature>
<accession>A0ABV7GVF5</accession>
<keyword evidence="5 10" id="KW-0812">Transmembrane</keyword>
<sequence length="301" mass="31646">MMAQALADGLLTGAIYALGAIGLTLTMGILRFANFAHAEMMTWGAYMALGVLTVFGLPSAPLGPLTFGWPLIGATVIAIGLTIALALLIDKLIFARLRGRVNHLTLVFASFGVALLIRNLISLIFGGEATYYTNTLQMAILLAPGLRVMPDQVFIFVMSLVLVVAVQLFLQKTRLGLAMRAVSESPTLAEINGIALSRVVRWVWILGGALAAVAGVLYGVSVQLRPEFGFQLLLPLFAAAIVGGVGNVVGAVLGGFLIGIVESFSVLVIPAGYKLAMPFIVMLLVLYVRPTGLFAGTSGGK</sequence>
<reference evidence="12" key="1">
    <citation type="journal article" date="2019" name="Int. J. Syst. Evol. Microbiol.">
        <title>The Global Catalogue of Microorganisms (GCM) 10K type strain sequencing project: providing services to taxonomists for standard genome sequencing and annotation.</title>
        <authorList>
            <consortium name="The Broad Institute Genomics Platform"/>
            <consortium name="The Broad Institute Genome Sequencing Center for Infectious Disease"/>
            <person name="Wu L."/>
            <person name="Ma J."/>
        </authorList>
    </citation>
    <scope>NUCLEOTIDE SEQUENCE [LARGE SCALE GENOMIC DNA]</scope>
    <source>
        <strain evidence="12">KCTC 52366</strain>
    </source>
</reference>
<feature type="transmembrane region" description="Helical" evidence="10">
    <location>
        <begin position="267"/>
        <end position="288"/>
    </location>
</feature>
<protein>
    <submittedName>
        <fullName evidence="11">Branched-chain amino acid ABC transporter permease</fullName>
    </submittedName>
</protein>
<keyword evidence="8 10" id="KW-0472">Membrane</keyword>
<dbReference type="PANTHER" id="PTHR11795:SF371">
    <property type="entry name" value="HIGH-AFFINITY BRANCHED-CHAIN AMINO ACID TRANSPORT SYSTEM PERMEASE PROTEIN LIVH"/>
    <property type="match status" value="1"/>
</dbReference>
<evidence type="ECO:0000256" key="9">
    <source>
        <dbReference type="ARBA" id="ARBA00037998"/>
    </source>
</evidence>
<dbReference type="InterPro" id="IPR052157">
    <property type="entry name" value="BCAA_transport_permease"/>
</dbReference>
<feature type="transmembrane region" description="Helical" evidence="10">
    <location>
        <begin position="232"/>
        <end position="261"/>
    </location>
</feature>
<evidence type="ECO:0000256" key="4">
    <source>
        <dbReference type="ARBA" id="ARBA00022519"/>
    </source>
</evidence>
<feature type="transmembrane region" description="Helical" evidence="10">
    <location>
        <begin position="101"/>
        <end position="123"/>
    </location>
</feature>
<feature type="transmembrane region" description="Helical" evidence="10">
    <location>
        <begin position="153"/>
        <end position="170"/>
    </location>
</feature>
<proteinExistence type="inferred from homology"/>
<evidence type="ECO:0000256" key="3">
    <source>
        <dbReference type="ARBA" id="ARBA00022475"/>
    </source>
</evidence>
<feature type="transmembrane region" description="Helical" evidence="10">
    <location>
        <begin position="67"/>
        <end position="89"/>
    </location>
</feature>
<keyword evidence="2" id="KW-0813">Transport</keyword>
<feature type="transmembrane region" description="Helical" evidence="10">
    <location>
        <begin position="6"/>
        <end position="30"/>
    </location>
</feature>
<keyword evidence="4" id="KW-0997">Cell inner membrane</keyword>
<evidence type="ECO:0000256" key="6">
    <source>
        <dbReference type="ARBA" id="ARBA00022970"/>
    </source>
</evidence>
<evidence type="ECO:0000256" key="2">
    <source>
        <dbReference type="ARBA" id="ARBA00022448"/>
    </source>
</evidence>
<dbReference type="Proteomes" id="UP001595632">
    <property type="component" value="Unassembled WGS sequence"/>
</dbReference>
<keyword evidence="12" id="KW-1185">Reference proteome</keyword>
<dbReference type="PANTHER" id="PTHR11795">
    <property type="entry name" value="BRANCHED-CHAIN AMINO ACID TRANSPORT SYSTEM PERMEASE PROTEIN LIVH"/>
    <property type="match status" value="1"/>
</dbReference>
<evidence type="ECO:0000256" key="5">
    <source>
        <dbReference type="ARBA" id="ARBA00022692"/>
    </source>
</evidence>
<evidence type="ECO:0000256" key="1">
    <source>
        <dbReference type="ARBA" id="ARBA00004651"/>
    </source>
</evidence>
<dbReference type="EMBL" id="JBHRTB010000010">
    <property type="protein sequence ID" value="MFC3144159.1"/>
    <property type="molecule type" value="Genomic_DNA"/>
</dbReference>
<evidence type="ECO:0000256" key="10">
    <source>
        <dbReference type="SAM" id="Phobius"/>
    </source>
</evidence>
<evidence type="ECO:0000256" key="8">
    <source>
        <dbReference type="ARBA" id="ARBA00023136"/>
    </source>
</evidence>
<keyword evidence="6" id="KW-0029">Amino-acid transport</keyword>